<keyword evidence="3" id="KW-1185">Reference proteome</keyword>
<evidence type="ECO:0000313" key="3">
    <source>
        <dbReference type="Proteomes" id="UP000675880"/>
    </source>
</evidence>
<feature type="domain" description="Lon N-terminal" evidence="1">
    <location>
        <begin position="27"/>
        <end position="219"/>
    </location>
</feature>
<reference evidence="2 3" key="1">
    <citation type="submission" date="2021-02" db="EMBL/GenBank/DDBJ databases">
        <authorList>
            <person name="Han P."/>
        </authorList>
    </citation>
    <scope>NUCLEOTIDE SEQUENCE [LARGE SCALE GENOMIC DNA]</scope>
    <source>
        <strain evidence="2">Candidatus Nitrospira sp. ZN2</strain>
    </source>
</reference>
<dbReference type="PROSITE" id="PS51787">
    <property type="entry name" value="LON_N"/>
    <property type="match status" value="1"/>
</dbReference>
<dbReference type="InterPro" id="IPR015947">
    <property type="entry name" value="PUA-like_sf"/>
</dbReference>
<evidence type="ECO:0000259" key="1">
    <source>
        <dbReference type="PROSITE" id="PS51787"/>
    </source>
</evidence>
<dbReference type="GO" id="GO:0006508">
    <property type="term" value="P:proteolysis"/>
    <property type="evidence" value="ECO:0007669"/>
    <property type="project" value="UniProtKB-KW"/>
</dbReference>
<dbReference type="RefSeq" id="WP_213040619.1">
    <property type="nucleotide sequence ID" value="NZ_CAJNBJ010000001.1"/>
</dbReference>
<dbReference type="Pfam" id="PF02190">
    <property type="entry name" value="LON_substr_bdg"/>
    <property type="match status" value="1"/>
</dbReference>
<dbReference type="Gene3D" id="2.30.130.40">
    <property type="entry name" value="LON domain-like"/>
    <property type="match status" value="1"/>
</dbReference>
<dbReference type="PANTHER" id="PTHR46732:SF8">
    <property type="entry name" value="ATP-DEPENDENT PROTEASE LA (LON) DOMAIN PROTEIN"/>
    <property type="match status" value="1"/>
</dbReference>
<proteinExistence type="predicted"/>
<accession>A0ABM8QKJ1</accession>
<keyword evidence="2" id="KW-0378">Hydrolase</keyword>
<dbReference type="EMBL" id="CAJNBJ010000001">
    <property type="protein sequence ID" value="CAE6701829.1"/>
    <property type="molecule type" value="Genomic_DNA"/>
</dbReference>
<name>A0ABM8QKJ1_9BACT</name>
<sequence length="229" mass="25952">MFLEPEREQSNRELAGKAQPFPVPERIPLFPLPNVVFFPKTYLPLHVFEPRYRQMVADAAAGGQCIGMALLKEGWEEQYEGNPPIFSIGCVGRLASVQALSDGRSNILLQGLERYEIQEEFFDKSYREARIVLKPRDGAVLLEPALRRYLMDVLGEYLKADEEASPLHSLVRPDVSDEVFVNSLSTYLDCTPLEKQFLLEAEHVAQQARRLSDLIQFKLAERRGAGGWG</sequence>
<dbReference type="InterPro" id="IPR046336">
    <property type="entry name" value="Lon_prtase_N_sf"/>
</dbReference>
<dbReference type="SMART" id="SM00464">
    <property type="entry name" value="LON"/>
    <property type="match status" value="1"/>
</dbReference>
<gene>
    <name evidence="2" type="ORF">NSPZN2_10774</name>
</gene>
<keyword evidence="2" id="KW-0645">Protease</keyword>
<dbReference type="GO" id="GO:0008233">
    <property type="term" value="F:peptidase activity"/>
    <property type="evidence" value="ECO:0007669"/>
    <property type="project" value="UniProtKB-KW"/>
</dbReference>
<evidence type="ECO:0000313" key="2">
    <source>
        <dbReference type="EMBL" id="CAE6701829.1"/>
    </source>
</evidence>
<organism evidence="2 3">
    <name type="scientific">Nitrospira defluvii</name>
    <dbReference type="NCBI Taxonomy" id="330214"/>
    <lineage>
        <taxon>Bacteria</taxon>
        <taxon>Pseudomonadati</taxon>
        <taxon>Nitrospirota</taxon>
        <taxon>Nitrospiria</taxon>
        <taxon>Nitrospirales</taxon>
        <taxon>Nitrospiraceae</taxon>
        <taxon>Nitrospira</taxon>
    </lineage>
</organism>
<dbReference type="InterPro" id="IPR003111">
    <property type="entry name" value="Lon_prtase_N"/>
</dbReference>
<protein>
    <submittedName>
        <fullName evidence="2">Lon family ATP-dependent protease</fullName>
    </submittedName>
</protein>
<comment type="caution">
    <text evidence="2">The sequence shown here is derived from an EMBL/GenBank/DDBJ whole genome shotgun (WGS) entry which is preliminary data.</text>
</comment>
<dbReference type="Proteomes" id="UP000675880">
    <property type="component" value="Unassembled WGS sequence"/>
</dbReference>
<dbReference type="SUPFAM" id="SSF88697">
    <property type="entry name" value="PUA domain-like"/>
    <property type="match status" value="1"/>
</dbReference>
<dbReference type="PANTHER" id="PTHR46732">
    <property type="entry name" value="ATP-DEPENDENT PROTEASE LA (LON) DOMAIN PROTEIN"/>
    <property type="match status" value="1"/>
</dbReference>